<evidence type="ECO:0000256" key="1">
    <source>
        <dbReference type="SAM" id="Phobius"/>
    </source>
</evidence>
<accession>A0ABN2SFA4</accession>
<keyword evidence="3" id="KW-1185">Reference proteome</keyword>
<dbReference type="Pfam" id="PF00756">
    <property type="entry name" value="Esterase"/>
    <property type="match status" value="1"/>
</dbReference>
<dbReference type="InterPro" id="IPR029058">
    <property type="entry name" value="AB_hydrolase_fold"/>
</dbReference>
<dbReference type="RefSeq" id="WP_344063898.1">
    <property type="nucleotide sequence ID" value="NZ_BAAAPU010000008.1"/>
</dbReference>
<dbReference type="PANTHER" id="PTHR48098:SF1">
    <property type="entry name" value="DIACYLGLYCEROL ACYLTRANSFERASE_MYCOLYLTRANSFERASE AG85A"/>
    <property type="match status" value="1"/>
</dbReference>
<keyword evidence="1" id="KW-1133">Transmembrane helix</keyword>
<keyword evidence="1" id="KW-0472">Membrane</keyword>
<reference evidence="2 3" key="1">
    <citation type="journal article" date="2019" name="Int. J. Syst. Evol. Microbiol.">
        <title>The Global Catalogue of Microorganisms (GCM) 10K type strain sequencing project: providing services to taxonomists for standard genome sequencing and annotation.</title>
        <authorList>
            <consortium name="The Broad Institute Genomics Platform"/>
            <consortium name="The Broad Institute Genome Sequencing Center for Infectious Disease"/>
            <person name="Wu L."/>
            <person name="Ma J."/>
        </authorList>
    </citation>
    <scope>NUCLEOTIDE SEQUENCE [LARGE SCALE GENOMIC DNA]</scope>
    <source>
        <strain evidence="2 3">JCM 15628</strain>
    </source>
</reference>
<comment type="caution">
    <text evidence="2">The sequence shown here is derived from an EMBL/GenBank/DDBJ whole genome shotgun (WGS) entry which is preliminary data.</text>
</comment>
<dbReference type="PANTHER" id="PTHR48098">
    <property type="entry name" value="ENTEROCHELIN ESTERASE-RELATED"/>
    <property type="match status" value="1"/>
</dbReference>
<dbReference type="Gene3D" id="3.40.50.1820">
    <property type="entry name" value="alpha/beta hydrolase"/>
    <property type="match status" value="1"/>
</dbReference>
<name>A0ABN2SFA4_9MICO</name>
<organism evidence="2 3">
    <name type="scientific">Terrabacter lapilli</name>
    <dbReference type="NCBI Taxonomy" id="436231"/>
    <lineage>
        <taxon>Bacteria</taxon>
        <taxon>Bacillati</taxon>
        <taxon>Actinomycetota</taxon>
        <taxon>Actinomycetes</taxon>
        <taxon>Micrococcales</taxon>
        <taxon>Intrasporangiaceae</taxon>
        <taxon>Terrabacter</taxon>
    </lineage>
</organism>
<dbReference type="EMBL" id="BAAAPU010000008">
    <property type="protein sequence ID" value="GAA1985566.1"/>
    <property type="molecule type" value="Genomic_DNA"/>
</dbReference>
<dbReference type="Proteomes" id="UP001500013">
    <property type="component" value="Unassembled WGS sequence"/>
</dbReference>
<dbReference type="InterPro" id="IPR050583">
    <property type="entry name" value="Mycobacterial_A85_antigen"/>
</dbReference>
<dbReference type="InterPro" id="IPR000801">
    <property type="entry name" value="Esterase-like"/>
</dbReference>
<protein>
    <submittedName>
        <fullName evidence="2">Alpha/beta hydrolase-fold protein</fullName>
    </submittedName>
</protein>
<evidence type="ECO:0000313" key="3">
    <source>
        <dbReference type="Proteomes" id="UP001500013"/>
    </source>
</evidence>
<proteinExistence type="predicted"/>
<sequence length="371" mass="39283">MELTDTGLVVLLALLAVAVFALIVAGLPRRGRPSARMAVRAVEVVALNVFVVALAGAALNDQYLFYSSWSDLFGARADSVRVHQGGTTPDAASARVAGPGLTGVGVPAVMPPLPHPGSRLQTYTVAARRTNAGGEVWVYLPAGYDPRSNRTYPVIVALAAFPSGPQRLQHLDVLGTVDTLTAQHRLAPSIVVVPRVDTPSSLDTECLDAAPGGPQTDTWLSHDLPAWTTRHFHVRPTRLAWAALGYSDGGWCAASVTMRHPDVFGAAIVLMGYFRPDFSATYDSPSSAAERARDLVALARTAPPPVSMWVLTSREDSLSYPSSAKLLSVARPPLDVTGTVLAHGAHGDEVSARYVLAALSWLAQTLPGFRG</sequence>
<gene>
    <name evidence="2" type="ORF">GCM10009817_28840</name>
</gene>
<keyword evidence="1" id="KW-0812">Transmembrane</keyword>
<evidence type="ECO:0000313" key="2">
    <source>
        <dbReference type="EMBL" id="GAA1985566.1"/>
    </source>
</evidence>
<dbReference type="GO" id="GO:0016787">
    <property type="term" value="F:hydrolase activity"/>
    <property type="evidence" value="ECO:0007669"/>
    <property type="project" value="UniProtKB-KW"/>
</dbReference>
<dbReference type="SUPFAM" id="SSF53474">
    <property type="entry name" value="alpha/beta-Hydrolases"/>
    <property type="match status" value="1"/>
</dbReference>
<keyword evidence="2" id="KW-0378">Hydrolase</keyword>
<feature type="transmembrane region" description="Helical" evidence="1">
    <location>
        <begin position="39"/>
        <end position="59"/>
    </location>
</feature>
<feature type="transmembrane region" description="Helical" evidence="1">
    <location>
        <begin position="6"/>
        <end position="27"/>
    </location>
</feature>